<dbReference type="SUPFAM" id="SSF48208">
    <property type="entry name" value="Six-hairpin glycosidases"/>
    <property type="match status" value="1"/>
</dbReference>
<evidence type="ECO:0000256" key="1">
    <source>
        <dbReference type="SAM" id="SignalP"/>
    </source>
</evidence>
<dbReference type="Gene3D" id="1.50.10.10">
    <property type="match status" value="1"/>
</dbReference>
<proteinExistence type="predicted"/>
<dbReference type="RefSeq" id="WP_119988873.1">
    <property type="nucleotide sequence ID" value="NZ_CP032489.1"/>
</dbReference>
<keyword evidence="4" id="KW-1185">Reference proteome</keyword>
<gene>
    <name evidence="3" type="ORF">D6B99_12235</name>
</gene>
<evidence type="ECO:0000259" key="2">
    <source>
        <dbReference type="Pfam" id="PF04685"/>
    </source>
</evidence>
<protein>
    <submittedName>
        <fullName evidence="3">DUF4450 domain-containing protein</fullName>
    </submittedName>
</protein>
<feature type="signal peptide" evidence="1">
    <location>
        <begin position="1"/>
        <end position="28"/>
    </location>
</feature>
<organism evidence="3 4">
    <name type="scientific">Arachidicoccus soli</name>
    <dbReference type="NCBI Taxonomy" id="2341117"/>
    <lineage>
        <taxon>Bacteria</taxon>
        <taxon>Pseudomonadati</taxon>
        <taxon>Bacteroidota</taxon>
        <taxon>Chitinophagia</taxon>
        <taxon>Chitinophagales</taxon>
        <taxon>Chitinophagaceae</taxon>
        <taxon>Arachidicoccus</taxon>
    </lineage>
</organism>
<evidence type="ECO:0000313" key="3">
    <source>
        <dbReference type="EMBL" id="AYD48300.1"/>
    </source>
</evidence>
<dbReference type="InterPro" id="IPR008928">
    <property type="entry name" value="6-hairpin_glycosidase_sf"/>
</dbReference>
<reference evidence="3 4" key="1">
    <citation type="submission" date="2018-09" db="EMBL/GenBank/DDBJ databases">
        <title>Arachidicoccus sp. nov., a bacterium isolated from soil.</title>
        <authorList>
            <person name="Weon H.-Y."/>
            <person name="Kwon S.-W."/>
            <person name="Lee S.A."/>
        </authorList>
    </citation>
    <scope>NUCLEOTIDE SEQUENCE [LARGE SCALE GENOMIC DNA]</scope>
    <source>
        <strain evidence="3 4">KIS59-12</strain>
    </source>
</reference>
<dbReference type="Pfam" id="PF14614">
    <property type="entry name" value="DUF4450"/>
    <property type="match status" value="1"/>
</dbReference>
<dbReference type="InterPro" id="IPR006775">
    <property type="entry name" value="GH116_catalytic"/>
</dbReference>
<dbReference type="AlphaFoldDB" id="A0A386HS52"/>
<feature type="domain" description="Glycosyl-hydrolase family 116 catalytic region" evidence="2">
    <location>
        <begin position="422"/>
        <end position="514"/>
    </location>
</feature>
<evidence type="ECO:0000313" key="4">
    <source>
        <dbReference type="Proteomes" id="UP000266118"/>
    </source>
</evidence>
<dbReference type="GO" id="GO:0005975">
    <property type="term" value="P:carbohydrate metabolic process"/>
    <property type="evidence" value="ECO:0007669"/>
    <property type="project" value="InterPro"/>
</dbReference>
<dbReference type="KEGG" id="ark:D6B99_12235"/>
<name>A0A386HS52_9BACT</name>
<sequence>MKCNNKYRIQIWPLFLVVLLLINCKSYAQGVQNKVGNTNNIRILRYHPEGNDFVIVNGDKRYNRALYGTHSAFRVEGGDLPEFALFMPGIGGDMKLGVMTSAGSKWFNDFDTIEMRYRPGTILYRLKDKSIGNAEIHLQLLAMNDRDGMLLKVQIFNMKKEISLICVYGGASGMHPSRNGDIGADPSSDFFLTAKHSEGNKYTIEKYGFSLFFNDKKGDITLTGIVPSFLSSKIGDANALNSPNEIWHSKKNNLTPVFVSKNKLEDNTPLYFSVYRKDSSDKMTYQRLPKVFDNTCKYFQAIADRVKIETPDPYLNTLGGDISIAGDGIWESPAYMHGAVAWRMWLNGWRGLYVADDLGWHDRAKTEFCAYNKMQLTAPDTAITFPDPNFNLARQKEKIGVGIYNEGYITRLPKGKLVANHYDMNLVYIDEMLRHFQWTGDTAFLRKCWPVIKRNIDWEKRNFDQDNNGLFDAYACIWASDALQYSGGDVAHSSAYNYYANKEAAVIAKTLGYEPQPFLVEAAKIKAAMNRILWMPDRGWYAEYKDRLGLQLLHKDAALWTIYHSIDSDVPDGFQAYQMLRYVDTHIPHIPIKCPGLKGNYYMLSTTDWMPYVWSLNNVVMAEMSHTALAYWQGGRNEEAFRLFKSMIVESMYLGSSPGNFEQISYYDKNRGELFRDFADPIGISSRALVEGLYGIRPNALMDTLTIVPGFPASWKKAAINLPDINYTFNREDNIDDYEIYTSFKKEMNLKFLVNAKAANVSAVEVNGKNISWKNNFNAIGKPQIELLLPTQKTYSIKIKWGYLAQTRAVYDSNAAVNNKFVVLFPKAKIISLNDPQKILSDIQITDNHLTAITNGSCQWHSFFVQIQQGQFCWWVPINIELIKPIQIVGAYDRGKNGISLKIKNNNSGINVDNFTISVNDYQKKIIASIPPKHSSDEIFIPAKYLFFGTNKISVQINNRKVDTLITYWNVEDKEEDLKTRPSAYKYEAVNIWGFYNDKVTNIFKNKYMAPRPSSPTLQLPVQGVGNWCSPLVLPDINDEGLRKNAKNNYFKLQNGLPFFTPANIGSSNILFTSQWNNYPKSATIPLSGNACHAYFLMAGSTNAMQTRMINGEIIIHYKDNTSDTLLLKNPDNWCPIEQDYTFDNAAFPIHAPQPYRLYLQSGKVAKRSDRYINIGGLTTVGIQGGAATILDMPLEGNKCLQSLELKTIANDVVIGLMSVTLVREKQ</sequence>
<dbReference type="OrthoDB" id="49490at2"/>
<accession>A0A386HS52</accession>
<feature type="chain" id="PRO_5017411758" evidence="1">
    <location>
        <begin position="29"/>
        <end position="1227"/>
    </location>
</feature>
<dbReference type="GO" id="GO:0004553">
    <property type="term" value="F:hydrolase activity, hydrolyzing O-glycosyl compounds"/>
    <property type="evidence" value="ECO:0007669"/>
    <property type="project" value="InterPro"/>
</dbReference>
<dbReference type="Pfam" id="PF04685">
    <property type="entry name" value="DUF608"/>
    <property type="match status" value="1"/>
</dbReference>
<keyword evidence="1" id="KW-0732">Signal</keyword>
<dbReference type="Proteomes" id="UP000266118">
    <property type="component" value="Chromosome"/>
</dbReference>
<dbReference type="InterPro" id="IPR028028">
    <property type="entry name" value="DUF4450"/>
</dbReference>
<dbReference type="InterPro" id="IPR012341">
    <property type="entry name" value="6hp_glycosidase-like_sf"/>
</dbReference>
<dbReference type="EMBL" id="CP032489">
    <property type="protein sequence ID" value="AYD48300.1"/>
    <property type="molecule type" value="Genomic_DNA"/>
</dbReference>